<keyword evidence="1" id="KW-1133">Transmembrane helix</keyword>
<evidence type="ECO:0000256" key="1">
    <source>
        <dbReference type="SAM" id="Phobius"/>
    </source>
</evidence>
<dbReference type="AlphaFoldDB" id="A0A8K0CCW6"/>
<feature type="transmembrane region" description="Helical" evidence="1">
    <location>
        <begin position="6"/>
        <end position="25"/>
    </location>
</feature>
<proteinExistence type="predicted"/>
<organism evidence="2 3">
    <name type="scientific">Ignelater luminosus</name>
    <name type="common">Cucubano</name>
    <name type="synonym">Pyrophorus luminosus</name>
    <dbReference type="NCBI Taxonomy" id="2038154"/>
    <lineage>
        <taxon>Eukaryota</taxon>
        <taxon>Metazoa</taxon>
        <taxon>Ecdysozoa</taxon>
        <taxon>Arthropoda</taxon>
        <taxon>Hexapoda</taxon>
        <taxon>Insecta</taxon>
        <taxon>Pterygota</taxon>
        <taxon>Neoptera</taxon>
        <taxon>Endopterygota</taxon>
        <taxon>Coleoptera</taxon>
        <taxon>Polyphaga</taxon>
        <taxon>Elateriformia</taxon>
        <taxon>Elateroidea</taxon>
        <taxon>Elateridae</taxon>
        <taxon>Agrypninae</taxon>
        <taxon>Pyrophorini</taxon>
        <taxon>Ignelater</taxon>
    </lineage>
</organism>
<dbReference type="EMBL" id="VTPC01090572">
    <property type="protein sequence ID" value="KAF2882962.1"/>
    <property type="molecule type" value="Genomic_DNA"/>
</dbReference>
<name>A0A8K0CCW6_IGNLU</name>
<protein>
    <submittedName>
        <fullName evidence="2">Uncharacterized protein</fullName>
    </submittedName>
</protein>
<keyword evidence="3" id="KW-1185">Reference proteome</keyword>
<accession>A0A8K0CCW6</accession>
<reference evidence="2" key="1">
    <citation type="submission" date="2019-08" db="EMBL/GenBank/DDBJ databases">
        <title>The genome of the North American firefly Photinus pyralis.</title>
        <authorList>
            <consortium name="Photinus pyralis genome working group"/>
            <person name="Fallon T.R."/>
            <person name="Sander Lower S.E."/>
            <person name="Weng J.-K."/>
        </authorList>
    </citation>
    <scope>NUCLEOTIDE SEQUENCE</scope>
    <source>
        <strain evidence="2">TRF0915ILg1</strain>
        <tissue evidence="2">Whole body</tissue>
    </source>
</reference>
<evidence type="ECO:0000313" key="3">
    <source>
        <dbReference type="Proteomes" id="UP000801492"/>
    </source>
</evidence>
<gene>
    <name evidence="2" type="ORF">ILUMI_23190</name>
</gene>
<keyword evidence="1" id="KW-0812">Transmembrane</keyword>
<comment type="caution">
    <text evidence="2">The sequence shown here is derived from an EMBL/GenBank/DDBJ whole genome shotgun (WGS) entry which is preliminary data.</text>
</comment>
<dbReference type="Proteomes" id="UP000801492">
    <property type="component" value="Unassembled WGS sequence"/>
</dbReference>
<evidence type="ECO:0000313" key="2">
    <source>
        <dbReference type="EMBL" id="KAF2882962.1"/>
    </source>
</evidence>
<sequence>MLSPRLLHIFAFFLIVALETVLRVLRVIPQMFYFESLILGSQECCSNLRGSLLLQEHTKATNVEMSSKCMAQVLQFPLKLKVHHEQLVPFLAVHTTLAAKTAFGNLFL</sequence>
<keyword evidence="1" id="KW-0472">Membrane</keyword>